<dbReference type="Proteomes" id="UP000037136">
    <property type="component" value="Unassembled WGS sequence"/>
</dbReference>
<dbReference type="AlphaFoldDB" id="A0A2A9PNG2"/>
<accession>A0A2A9PNG2</accession>
<proteinExistence type="predicted"/>
<reference evidence="1 2" key="1">
    <citation type="journal article" date="2015" name="BMC Genomics">
        <title>Gene expression during zombie ant biting behavior reflects the complexity underlying fungal parasitic behavioral manipulation.</title>
        <authorList>
            <person name="de Bekker C."/>
            <person name="Ohm R.A."/>
            <person name="Loreto R.G."/>
            <person name="Sebastian A."/>
            <person name="Albert I."/>
            <person name="Merrow M."/>
            <person name="Brachmann A."/>
            <person name="Hughes D.P."/>
        </authorList>
    </citation>
    <scope>NUCLEOTIDE SEQUENCE [LARGE SCALE GENOMIC DNA]</scope>
    <source>
        <strain evidence="1 2">SC16a</strain>
    </source>
</reference>
<evidence type="ECO:0000313" key="2">
    <source>
        <dbReference type="Proteomes" id="UP000037136"/>
    </source>
</evidence>
<keyword evidence="2" id="KW-1185">Reference proteome</keyword>
<name>A0A2A9PNG2_OPHUN</name>
<reference evidence="1 2" key="2">
    <citation type="journal article" date="2017" name="Sci. Rep.">
        <title>Ant-infecting Ophiocordyceps genomes reveal a high diversity of potential behavioral manipulation genes and a possible major role for enterotoxins.</title>
        <authorList>
            <person name="de Bekker C."/>
            <person name="Ohm R.A."/>
            <person name="Evans H.C."/>
            <person name="Brachmann A."/>
            <person name="Hughes D.P."/>
        </authorList>
    </citation>
    <scope>NUCLEOTIDE SEQUENCE [LARGE SCALE GENOMIC DNA]</scope>
    <source>
        <strain evidence="1 2">SC16a</strain>
    </source>
</reference>
<dbReference type="OrthoDB" id="66964at2759"/>
<dbReference type="STRING" id="268505.A0A2A9PNG2"/>
<organism evidence="1 2">
    <name type="scientific">Ophiocordyceps unilateralis</name>
    <name type="common">Zombie-ant fungus</name>
    <name type="synonym">Torrubia unilateralis</name>
    <dbReference type="NCBI Taxonomy" id="268505"/>
    <lineage>
        <taxon>Eukaryota</taxon>
        <taxon>Fungi</taxon>
        <taxon>Dikarya</taxon>
        <taxon>Ascomycota</taxon>
        <taxon>Pezizomycotina</taxon>
        <taxon>Sordariomycetes</taxon>
        <taxon>Hypocreomycetidae</taxon>
        <taxon>Hypocreales</taxon>
        <taxon>Ophiocordycipitaceae</taxon>
        <taxon>Ophiocordyceps</taxon>
    </lineage>
</organism>
<protein>
    <submittedName>
        <fullName evidence="1">Uncharacterized protein</fullName>
    </submittedName>
</protein>
<comment type="caution">
    <text evidence="1">The sequence shown here is derived from an EMBL/GenBank/DDBJ whole genome shotgun (WGS) entry which is preliminary data.</text>
</comment>
<evidence type="ECO:0000313" key="1">
    <source>
        <dbReference type="EMBL" id="PFH62412.1"/>
    </source>
</evidence>
<dbReference type="EMBL" id="LAZP02000029">
    <property type="protein sequence ID" value="PFH62412.1"/>
    <property type="molecule type" value="Genomic_DNA"/>
</dbReference>
<sequence length="297" mass="32662">MLPPVDDEVLRENPAFANLYSTLTNGLLNPDGSTRHDAAAEERAAVRQELDRRRLSTAKNRLLEHALVTASTDRRQQPALPEPLLQLLLLLPSILDVDKPLSPESTSLLLASPPLSDLETHLPHLAALASSSLHASALGLARVCHPTTNPSFLHRHIPSLPESYTSLRTNLATAQRTLTASRMRILAALNRLLGCYTQSLVHLVRSLEAKHGVVARSLELRASDVCLRAQRTDVEASIAVQDLTRELYTPQALAALQNYAHCLKDVRLRMTDRVRGLRAELGEHDVGVAGQEEKEKT</sequence>
<gene>
    <name evidence="1" type="ORF">XA68_13638</name>
</gene>